<feature type="region of interest" description="Disordered" evidence="1">
    <location>
        <begin position="1"/>
        <end position="72"/>
    </location>
</feature>
<protein>
    <submittedName>
        <fullName evidence="2">Uncharacterized protein</fullName>
    </submittedName>
</protein>
<proteinExistence type="predicted"/>
<dbReference type="AlphaFoldDB" id="A0AAD6J4C3"/>
<dbReference type="Proteomes" id="UP001221413">
    <property type="component" value="Unassembled WGS sequence"/>
</dbReference>
<sequence length="130" mass="14104">MFPKDATPGTTPDQGDPVTGRQRPRAVGDGKEAALWREGCSRRGAGGRGGEAADWRWRVDDGDSEEEGEEGGAFAMAVTVTMEGWERRGRMGDGEGRTENGGNAGRRGERERRLVLEKEEGRREGKTNVG</sequence>
<feature type="region of interest" description="Disordered" evidence="1">
    <location>
        <begin position="84"/>
        <end position="130"/>
    </location>
</feature>
<name>A0AAD6J4C3_DREDA</name>
<evidence type="ECO:0000256" key="1">
    <source>
        <dbReference type="SAM" id="MobiDB-lite"/>
    </source>
</evidence>
<accession>A0AAD6J4C3</accession>
<feature type="compositionally biased region" description="Basic and acidic residues" evidence="1">
    <location>
        <begin position="84"/>
        <end position="98"/>
    </location>
</feature>
<feature type="compositionally biased region" description="Basic and acidic residues" evidence="1">
    <location>
        <begin position="26"/>
        <end position="41"/>
    </location>
</feature>
<dbReference type="EMBL" id="JAQGDS010000001">
    <property type="protein sequence ID" value="KAJ6264343.1"/>
    <property type="molecule type" value="Genomic_DNA"/>
</dbReference>
<comment type="caution">
    <text evidence="2">The sequence shown here is derived from an EMBL/GenBank/DDBJ whole genome shotgun (WGS) entry which is preliminary data.</text>
</comment>
<feature type="compositionally biased region" description="Basic and acidic residues" evidence="1">
    <location>
        <begin position="106"/>
        <end position="130"/>
    </location>
</feature>
<evidence type="ECO:0000313" key="3">
    <source>
        <dbReference type="Proteomes" id="UP001221413"/>
    </source>
</evidence>
<reference evidence="2" key="1">
    <citation type="submission" date="2023-01" db="EMBL/GenBank/DDBJ databases">
        <title>The chitinases involved in constricting ring structure development in the nematode-trapping fungus Drechslerella dactyloides.</title>
        <authorList>
            <person name="Wang R."/>
            <person name="Zhang L."/>
            <person name="Tang P."/>
            <person name="Li S."/>
            <person name="Liang L."/>
        </authorList>
    </citation>
    <scope>NUCLEOTIDE SEQUENCE</scope>
    <source>
        <strain evidence="2">YMF1.00031</strain>
    </source>
</reference>
<evidence type="ECO:0000313" key="2">
    <source>
        <dbReference type="EMBL" id="KAJ6264343.1"/>
    </source>
</evidence>
<feature type="compositionally biased region" description="Basic and acidic residues" evidence="1">
    <location>
        <begin position="51"/>
        <end position="61"/>
    </location>
</feature>
<organism evidence="2 3">
    <name type="scientific">Drechslerella dactyloides</name>
    <name type="common">Nematode-trapping fungus</name>
    <name type="synonym">Arthrobotrys dactyloides</name>
    <dbReference type="NCBI Taxonomy" id="74499"/>
    <lineage>
        <taxon>Eukaryota</taxon>
        <taxon>Fungi</taxon>
        <taxon>Dikarya</taxon>
        <taxon>Ascomycota</taxon>
        <taxon>Pezizomycotina</taxon>
        <taxon>Orbiliomycetes</taxon>
        <taxon>Orbiliales</taxon>
        <taxon>Orbiliaceae</taxon>
        <taxon>Drechslerella</taxon>
    </lineage>
</organism>
<gene>
    <name evidence="2" type="ORF">Dda_0488</name>
</gene>
<keyword evidence="3" id="KW-1185">Reference proteome</keyword>